<dbReference type="Gene3D" id="1.25.40.20">
    <property type="entry name" value="Ankyrin repeat-containing domain"/>
    <property type="match status" value="3"/>
</dbReference>
<dbReference type="Proteomes" id="UP000799770">
    <property type="component" value="Unassembled WGS sequence"/>
</dbReference>
<name>A0A6A5ZG53_9PLEO</name>
<dbReference type="SUPFAM" id="SSF56112">
    <property type="entry name" value="Protein kinase-like (PK-like)"/>
    <property type="match status" value="1"/>
</dbReference>
<dbReference type="CDD" id="cd00180">
    <property type="entry name" value="PKc"/>
    <property type="match status" value="1"/>
</dbReference>
<keyword evidence="2 3" id="KW-0040">ANK repeat</keyword>
<dbReference type="PROSITE" id="PS50011">
    <property type="entry name" value="PROTEIN_KINASE_DOM"/>
    <property type="match status" value="1"/>
</dbReference>
<organism evidence="6 7">
    <name type="scientific">Lophiotrema nucula</name>
    <dbReference type="NCBI Taxonomy" id="690887"/>
    <lineage>
        <taxon>Eukaryota</taxon>
        <taxon>Fungi</taxon>
        <taxon>Dikarya</taxon>
        <taxon>Ascomycota</taxon>
        <taxon>Pezizomycotina</taxon>
        <taxon>Dothideomycetes</taxon>
        <taxon>Pleosporomycetidae</taxon>
        <taxon>Pleosporales</taxon>
        <taxon>Lophiotremataceae</taxon>
        <taxon>Lophiotrema</taxon>
    </lineage>
</organism>
<dbReference type="Gene3D" id="1.10.510.10">
    <property type="entry name" value="Transferase(Phosphotransferase) domain 1"/>
    <property type="match status" value="1"/>
</dbReference>
<feature type="repeat" description="ANK" evidence="3">
    <location>
        <begin position="524"/>
        <end position="557"/>
    </location>
</feature>
<feature type="repeat" description="ANK" evidence="3">
    <location>
        <begin position="952"/>
        <end position="980"/>
    </location>
</feature>
<dbReference type="SMART" id="SM00220">
    <property type="entry name" value="S_TKc"/>
    <property type="match status" value="1"/>
</dbReference>
<feature type="repeat" description="ANK" evidence="3">
    <location>
        <begin position="919"/>
        <end position="951"/>
    </location>
</feature>
<dbReference type="Pfam" id="PF12796">
    <property type="entry name" value="Ank_2"/>
    <property type="match status" value="2"/>
</dbReference>
<protein>
    <submittedName>
        <fullName evidence="6">Ankyrin repeat-containing domain protein</fullName>
    </submittedName>
</protein>
<feature type="repeat" description="ANK" evidence="3">
    <location>
        <begin position="1056"/>
        <end position="1088"/>
    </location>
</feature>
<feature type="repeat" description="ANK" evidence="3">
    <location>
        <begin position="456"/>
        <end position="488"/>
    </location>
</feature>
<evidence type="ECO:0000256" key="4">
    <source>
        <dbReference type="SAM" id="MobiDB-lite"/>
    </source>
</evidence>
<dbReference type="SMART" id="SM00248">
    <property type="entry name" value="ANK"/>
    <property type="match status" value="12"/>
</dbReference>
<dbReference type="EMBL" id="ML977319">
    <property type="protein sequence ID" value="KAF2117391.1"/>
    <property type="molecule type" value="Genomic_DNA"/>
</dbReference>
<dbReference type="InterPro" id="IPR008271">
    <property type="entry name" value="Ser/Thr_kinase_AS"/>
</dbReference>
<evidence type="ECO:0000313" key="7">
    <source>
        <dbReference type="Proteomes" id="UP000799770"/>
    </source>
</evidence>
<feature type="region of interest" description="Disordered" evidence="4">
    <location>
        <begin position="285"/>
        <end position="368"/>
    </location>
</feature>
<keyword evidence="7" id="KW-1185">Reference proteome</keyword>
<keyword evidence="1" id="KW-0677">Repeat</keyword>
<dbReference type="PROSITE" id="PS00108">
    <property type="entry name" value="PROTEIN_KINASE_ST"/>
    <property type="match status" value="1"/>
</dbReference>
<evidence type="ECO:0000259" key="5">
    <source>
        <dbReference type="PROSITE" id="PS50011"/>
    </source>
</evidence>
<dbReference type="PANTHER" id="PTHR24198">
    <property type="entry name" value="ANKYRIN REPEAT AND PROTEIN KINASE DOMAIN-CONTAINING PROTEIN"/>
    <property type="match status" value="1"/>
</dbReference>
<reference evidence="6" key="1">
    <citation type="journal article" date="2020" name="Stud. Mycol.">
        <title>101 Dothideomycetes genomes: a test case for predicting lifestyles and emergence of pathogens.</title>
        <authorList>
            <person name="Haridas S."/>
            <person name="Albert R."/>
            <person name="Binder M."/>
            <person name="Bloem J."/>
            <person name="Labutti K."/>
            <person name="Salamov A."/>
            <person name="Andreopoulos B."/>
            <person name="Baker S."/>
            <person name="Barry K."/>
            <person name="Bills G."/>
            <person name="Bluhm B."/>
            <person name="Cannon C."/>
            <person name="Castanera R."/>
            <person name="Culley D."/>
            <person name="Daum C."/>
            <person name="Ezra D."/>
            <person name="Gonzalez J."/>
            <person name="Henrissat B."/>
            <person name="Kuo A."/>
            <person name="Liang C."/>
            <person name="Lipzen A."/>
            <person name="Lutzoni F."/>
            <person name="Magnuson J."/>
            <person name="Mondo S."/>
            <person name="Nolan M."/>
            <person name="Ohm R."/>
            <person name="Pangilinan J."/>
            <person name="Park H.-J."/>
            <person name="Ramirez L."/>
            <person name="Alfaro M."/>
            <person name="Sun H."/>
            <person name="Tritt A."/>
            <person name="Yoshinaga Y."/>
            <person name="Zwiers L.-H."/>
            <person name="Turgeon B."/>
            <person name="Goodwin S."/>
            <person name="Spatafora J."/>
            <person name="Crous P."/>
            <person name="Grigoriev I."/>
        </authorList>
    </citation>
    <scope>NUCLEOTIDE SEQUENCE</scope>
    <source>
        <strain evidence="6">CBS 627.86</strain>
    </source>
</reference>
<feature type="compositionally biased region" description="Polar residues" evidence="4">
    <location>
        <begin position="338"/>
        <end position="347"/>
    </location>
</feature>
<dbReference type="SUPFAM" id="SSF48403">
    <property type="entry name" value="Ankyrin repeat"/>
    <property type="match status" value="2"/>
</dbReference>
<evidence type="ECO:0000256" key="3">
    <source>
        <dbReference type="PROSITE-ProRule" id="PRU00023"/>
    </source>
</evidence>
<evidence type="ECO:0000256" key="2">
    <source>
        <dbReference type="ARBA" id="ARBA00023043"/>
    </source>
</evidence>
<proteinExistence type="predicted"/>
<feature type="repeat" description="ANK" evidence="3">
    <location>
        <begin position="884"/>
        <end position="918"/>
    </location>
</feature>
<dbReference type="InterPro" id="IPR000719">
    <property type="entry name" value="Prot_kinase_dom"/>
</dbReference>
<dbReference type="PANTHER" id="PTHR24198:SF165">
    <property type="entry name" value="ANKYRIN REPEAT-CONTAINING PROTEIN-RELATED"/>
    <property type="match status" value="1"/>
</dbReference>
<dbReference type="GO" id="GO:0004672">
    <property type="term" value="F:protein kinase activity"/>
    <property type="evidence" value="ECO:0007669"/>
    <property type="project" value="InterPro"/>
</dbReference>
<accession>A0A6A5ZG53</accession>
<evidence type="ECO:0000313" key="6">
    <source>
        <dbReference type="EMBL" id="KAF2117391.1"/>
    </source>
</evidence>
<feature type="compositionally biased region" description="Polar residues" evidence="4">
    <location>
        <begin position="285"/>
        <end position="304"/>
    </location>
</feature>
<dbReference type="InterPro" id="IPR036770">
    <property type="entry name" value="Ankyrin_rpt-contain_sf"/>
</dbReference>
<sequence length="1119" mass="122725">MQPVADTDLNRHLANTFWTPDTLAILQSFIGCLCSTLAYLHQNKCRHKDLKPQNILIKGDTVLIADFGTALDWTESHSDITTGPPEAFTKLYVAPEVGRHQPRDTSSDIWSLGCVFLEIATILSGKSLQSKADFFGSLDSPSAAYWLNHEAIRRWLTSLRDVSDHPDAPIYEWVESMTAIDANNRPTAEDLVIQISTSQTTGTRYGGTCCFDDFGSDDTSWEGSVPEDDIFETANTVSDVTTMSGGIAGLLPLSPNSPSQKQLGNAALESNLPDQSNPAIVQSTMHKPASPTSFVPSPAASGSQEIERARSVSTPQRPDIKSSRTMSLAFTLGRSREQPQAAQTSSKGFADEVPTSSITPRSRGNADNGHFEACTKVEEAFLESPQRFESCLLCLRGQDSTWQTQLSRLIETPICDSKGSNVLMVACKLNNTALAKELVYLAVTKNSELIKMRNTYGNSALHFAAFKGRPETIKILMENGAQFSAQNVCGMTALSIALYHRKDAAFQLLFEYLPPDSAKVVDKFGYTILHRACSNEISFDIIQRLIDAGADPLAQDLWGEIPIQFANPEGKLRSIMIQMYQNLADVVNRPLRSFREMASQCEEQSIHDCPCDVCIVVLAVRDALNDPEGKFVKCVCPTHVRTLANDTMIKETGLRFFLEICLCRTCVDTREHDATNTPCSNMARSYELVCNEELSSRRMLVPPFTEPPTPLSGAGFAGKPLPPYPGHQYYDRLIEVKLLSDTSSQSQQDLTALALSTLADAGFKGSKSYRKDPDRAMRWVIRNYDKVSHRVKIVEILLDCGANVDVIDEYDGFWCSPLDPAALSSDLPLMQLLLKRNASVDIPTTWTMKTRTTPLRKAIYNGNTLAARKLLQAGANINDQSAVGGHTILHDAVLRYDLTGWHIPLLLAHGASTELRDPDGNTPLHVAISKKNLYAAIALLEGGADVEAIGNNSTTPLGMALDVGSTSIASRLLEFGANVHKPCGSSFCTLIEAIKKGHVDIARLLVEEYAADEDIPRTNELGENVLHVVGRTLIHDEKLIDLLLGFGLDVNAEDKSGSTPLHYAARVGNILVVKKLLDLGATIHLQNHAGKTPLDLAQSRHPQVVKCLGGTFKKTWWRR</sequence>
<dbReference type="Pfam" id="PF00023">
    <property type="entry name" value="Ank"/>
    <property type="match status" value="2"/>
</dbReference>
<dbReference type="Pfam" id="PF00069">
    <property type="entry name" value="Pkinase"/>
    <property type="match status" value="1"/>
</dbReference>
<dbReference type="PROSITE" id="PS50297">
    <property type="entry name" value="ANK_REP_REGION"/>
    <property type="match status" value="5"/>
</dbReference>
<gene>
    <name evidence="6" type="ORF">BDV96DRAFT_24853</name>
</gene>
<evidence type="ECO:0000256" key="1">
    <source>
        <dbReference type="ARBA" id="ARBA00022737"/>
    </source>
</evidence>
<feature type="domain" description="Protein kinase" evidence="5">
    <location>
        <begin position="1"/>
        <end position="197"/>
    </location>
</feature>
<dbReference type="InterPro" id="IPR002110">
    <property type="entry name" value="Ankyrin_rpt"/>
</dbReference>
<dbReference type="PROSITE" id="PS50088">
    <property type="entry name" value="ANK_REPEAT"/>
    <property type="match status" value="7"/>
</dbReference>
<dbReference type="InterPro" id="IPR011009">
    <property type="entry name" value="Kinase-like_dom_sf"/>
</dbReference>
<dbReference type="OrthoDB" id="539213at2759"/>
<feature type="repeat" description="ANK" evidence="3">
    <location>
        <begin position="850"/>
        <end position="882"/>
    </location>
</feature>
<dbReference type="GO" id="GO:0005524">
    <property type="term" value="F:ATP binding"/>
    <property type="evidence" value="ECO:0007669"/>
    <property type="project" value="InterPro"/>
</dbReference>
<dbReference type="AlphaFoldDB" id="A0A6A5ZG53"/>